<feature type="domain" description="ABC3 transporter permease C-terminal" evidence="7">
    <location>
        <begin position="281"/>
        <end position="391"/>
    </location>
</feature>
<evidence type="ECO:0000259" key="7">
    <source>
        <dbReference type="Pfam" id="PF02687"/>
    </source>
</evidence>
<dbReference type="Pfam" id="PF02687">
    <property type="entry name" value="FtsX"/>
    <property type="match status" value="1"/>
</dbReference>
<evidence type="ECO:0000256" key="5">
    <source>
        <dbReference type="ARBA" id="ARBA00023136"/>
    </source>
</evidence>
<sequence length="402" mass="43135">MQHRDLLRFSGQTIARYRFRSAMVLLAIALGVAAVIVLTALGEGARRYVLGEFDFLGADVVALFPGRNETTGGLPPVTGAAARDITLDEVHVLQRRLSGIENVAPIVVGSAEVSFQQRAREVLVMGTTAAFVDVRQMQFSQGRNLRSEDIRRVGDECIIGETLRDELFGRELQMGELIRVADSRCRVVGVLAGRGDAFGLDLSDSVMMPVASAQRLFDIHGLLRVIIQLRDGRDVDIMQEQIAAVMAELHQGERDITVVSPKAMLETFDDILSVMTLGVAAIAFVSLLVAGILIMNITVISVAQRTNEIGLLKALGASSRQVMAVFLTESVLSAGLGALLGVLLGGALVMVGRLLAPSIDFVPPLWSVLASVAVALISGVVFSWLPVRRASCLAPVTALQKR</sequence>
<dbReference type="InterPro" id="IPR025857">
    <property type="entry name" value="MacB_PCD"/>
</dbReference>
<dbReference type="PANTHER" id="PTHR30572:SF15">
    <property type="entry name" value="ABC TRANSPORTER PERMEASE"/>
    <property type="match status" value="1"/>
</dbReference>
<comment type="subcellular location">
    <subcellularLocation>
        <location evidence="1">Cell membrane</location>
        <topology evidence="1">Multi-pass membrane protein</topology>
    </subcellularLocation>
</comment>
<dbReference type="InterPro" id="IPR050250">
    <property type="entry name" value="Macrolide_Exporter_MacB"/>
</dbReference>
<evidence type="ECO:0000256" key="4">
    <source>
        <dbReference type="ARBA" id="ARBA00022989"/>
    </source>
</evidence>
<keyword evidence="3 6" id="KW-0812">Transmembrane</keyword>
<evidence type="ECO:0000256" key="1">
    <source>
        <dbReference type="ARBA" id="ARBA00004651"/>
    </source>
</evidence>
<accession>A0A7T4URN5</accession>
<evidence type="ECO:0000259" key="8">
    <source>
        <dbReference type="Pfam" id="PF12704"/>
    </source>
</evidence>
<keyword evidence="2" id="KW-1003">Cell membrane</keyword>
<feature type="transmembrane region" description="Helical" evidence="6">
    <location>
        <begin position="324"/>
        <end position="352"/>
    </location>
</feature>
<dbReference type="PANTHER" id="PTHR30572">
    <property type="entry name" value="MEMBRANE COMPONENT OF TRANSPORTER-RELATED"/>
    <property type="match status" value="1"/>
</dbReference>
<protein>
    <submittedName>
        <fullName evidence="9">ABC transporter permease</fullName>
    </submittedName>
</protein>
<evidence type="ECO:0000313" key="10">
    <source>
        <dbReference type="Proteomes" id="UP000596063"/>
    </source>
</evidence>
<gene>
    <name evidence="9" type="ORF">I6N98_07630</name>
</gene>
<reference evidence="9 10" key="1">
    <citation type="submission" date="2020-12" db="EMBL/GenBank/DDBJ databases">
        <authorList>
            <person name="Shan Y."/>
        </authorList>
    </citation>
    <scope>NUCLEOTIDE SEQUENCE [LARGE SCALE GENOMIC DNA]</scope>
    <source>
        <strain evidence="10">csc3.9</strain>
    </source>
</reference>
<feature type="transmembrane region" description="Helical" evidence="6">
    <location>
        <begin position="21"/>
        <end position="41"/>
    </location>
</feature>
<feature type="transmembrane region" description="Helical" evidence="6">
    <location>
        <begin position="271"/>
        <end position="303"/>
    </location>
</feature>
<keyword evidence="10" id="KW-1185">Reference proteome</keyword>
<evidence type="ECO:0000256" key="3">
    <source>
        <dbReference type="ARBA" id="ARBA00022692"/>
    </source>
</evidence>
<dbReference type="RefSeq" id="WP_198571186.1">
    <property type="nucleotide sequence ID" value="NZ_CP066167.1"/>
</dbReference>
<evidence type="ECO:0000256" key="2">
    <source>
        <dbReference type="ARBA" id="ARBA00022475"/>
    </source>
</evidence>
<dbReference type="GO" id="GO:0022857">
    <property type="term" value="F:transmembrane transporter activity"/>
    <property type="evidence" value="ECO:0007669"/>
    <property type="project" value="TreeGrafter"/>
</dbReference>
<dbReference type="AlphaFoldDB" id="A0A7T4URN5"/>
<dbReference type="Pfam" id="PF12704">
    <property type="entry name" value="MacB_PCD"/>
    <property type="match status" value="1"/>
</dbReference>
<keyword evidence="5 6" id="KW-0472">Membrane</keyword>
<dbReference type="GO" id="GO:0005886">
    <property type="term" value="C:plasma membrane"/>
    <property type="evidence" value="ECO:0007669"/>
    <property type="project" value="UniProtKB-SubCell"/>
</dbReference>
<keyword evidence="4 6" id="KW-1133">Transmembrane helix</keyword>
<dbReference type="Proteomes" id="UP000596063">
    <property type="component" value="Chromosome"/>
</dbReference>
<proteinExistence type="predicted"/>
<evidence type="ECO:0000256" key="6">
    <source>
        <dbReference type="SAM" id="Phobius"/>
    </source>
</evidence>
<name>A0A7T4URN5_9GAMM</name>
<organism evidence="9 10">
    <name type="scientific">Spongiibacter nanhainus</name>
    <dbReference type="NCBI Taxonomy" id="2794344"/>
    <lineage>
        <taxon>Bacteria</taxon>
        <taxon>Pseudomonadati</taxon>
        <taxon>Pseudomonadota</taxon>
        <taxon>Gammaproteobacteria</taxon>
        <taxon>Cellvibrionales</taxon>
        <taxon>Spongiibacteraceae</taxon>
        <taxon>Spongiibacter</taxon>
    </lineage>
</organism>
<feature type="domain" description="MacB-like periplasmic core" evidence="8">
    <location>
        <begin position="21"/>
        <end position="244"/>
    </location>
</feature>
<feature type="transmembrane region" description="Helical" evidence="6">
    <location>
        <begin position="364"/>
        <end position="385"/>
    </location>
</feature>
<dbReference type="InterPro" id="IPR003838">
    <property type="entry name" value="ABC3_permease_C"/>
</dbReference>
<evidence type="ECO:0000313" key="9">
    <source>
        <dbReference type="EMBL" id="QQD19702.1"/>
    </source>
</evidence>
<dbReference type="KEGG" id="snan:I6N98_07630"/>
<dbReference type="EMBL" id="CP066167">
    <property type="protein sequence ID" value="QQD19702.1"/>
    <property type="molecule type" value="Genomic_DNA"/>
</dbReference>